<dbReference type="Proteomes" id="UP000486351">
    <property type="component" value="Unassembled WGS sequence"/>
</dbReference>
<dbReference type="AlphaFoldDB" id="A0A6G0SD78"/>
<dbReference type="EMBL" id="QXFY01000125">
    <property type="protein sequence ID" value="KAE9355845.1"/>
    <property type="molecule type" value="Genomic_DNA"/>
</dbReference>
<feature type="compositionally biased region" description="Acidic residues" evidence="1">
    <location>
        <begin position="104"/>
        <end position="123"/>
    </location>
</feature>
<evidence type="ECO:0000313" key="3">
    <source>
        <dbReference type="Proteomes" id="UP000486351"/>
    </source>
</evidence>
<protein>
    <submittedName>
        <fullName evidence="2">Uncharacterized protein</fullName>
    </submittedName>
</protein>
<sequence>MTERESLVPVGERSPSDCDDSSVPMYVVNKEPSKVVVGALEDALRVAKQALAELGERPAVIAAKRPPTSTSNVLNPETPDEDATVSVGEPPAPPENASIGTETPDPEYEGAADDETSEEEEDAERVVTSPVDLFGLDRERFVAEQKRTPWIQAVIAFVEHGALALNAQLRVKVLQMAHNYVVRDGMLLRKVHLKARAGPARSITVPVIPLPFVESVLHYLPLRCIRRPRGSDENIRQSTQTRVLAWLAKGRH</sequence>
<proteinExistence type="predicted"/>
<organism evidence="2 3">
    <name type="scientific">Phytophthora fragariae</name>
    <dbReference type="NCBI Taxonomy" id="53985"/>
    <lineage>
        <taxon>Eukaryota</taxon>
        <taxon>Sar</taxon>
        <taxon>Stramenopiles</taxon>
        <taxon>Oomycota</taxon>
        <taxon>Peronosporomycetes</taxon>
        <taxon>Peronosporales</taxon>
        <taxon>Peronosporaceae</taxon>
        <taxon>Phytophthora</taxon>
    </lineage>
</organism>
<gene>
    <name evidence="2" type="ORF">PF008_g3877</name>
</gene>
<comment type="caution">
    <text evidence="2">The sequence shown here is derived from an EMBL/GenBank/DDBJ whole genome shotgun (WGS) entry which is preliminary data.</text>
</comment>
<reference evidence="2 3" key="1">
    <citation type="submission" date="2018-09" db="EMBL/GenBank/DDBJ databases">
        <title>Genomic investigation of the strawberry pathogen Phytophthora fragariae indicates pathogenicity is determined by transcriptional variation in three key races.</title>
        <authorList>
            <person name="Adams T.M."/>
            <person name="Armitage A.D."/>
            <person name="Sobczyk M.K."/>
            <person name="Bates H.J."/>
            <person name="Dunwell J.M."/>
            <person name="Nellist C.F."/>
            <person name="Harrison R.J."/>
        </authorList>
    </citation>
    <scope>NUCLEOTIDE SEQUENCE [LARGE SCALE GENOMIC DNA]</scope>
    <source>
        <strain evidence="2 3">NOV-77</strain>
    </source>
</reference>
<feature type="region of interest" description="Disordered" evidence="1">
    <location>
        <begin position="61"/>
        <end position="128"/>
    </location>
</feature>
<evidence type="ECO:0000256" key="1">
    <source>
        <dbReference type="SAM" id="MobiDB-lite"/>
    </source>
</evidence>
<feature type="region of interest" description="Disordered" evidence="1">
    <location>
        <begin position="1"/>
        <end position="24"/>
    </location>
</feature>
<name>A0A6G0SD78_9STRA</name>
<evidence type="ECO:0000313" key="2">
    <source>
        <dbReference type="EMBL" id="KAE9355845.1"/>
    </source>
</evidence>
<accession>A0A6G0SD78</accession>